<dbReference type="Proteomes" id="UP000827872">
    <property type="component" value="Linkage Group LG05"/>
</dbReference>
<proteinExistence type="predicted"/>
<reference evidence="1" key="1">
    <citation type="submission" date="2021-08" db="EMBL/GenBank/DDBJ databases">
        <title>The first chromosome-level gecko genome reveals the dynamic sex chromosomes of Neotropical dwarf geckos (Sphaerodactylidae: Sphaerodactylus).</title>
        <authorList>
            <person name="Pinto B.J."/>
            <person name="Keating S.E."/>
            <person name="Gamble T."/>
        </authorList>
    </citation>
    <scope>NUCLEOTIDE SEQUENCE</scope>
    <source>
        <strain evidence="1">TG3544</strain>
    </source>
</reference>
<keyword evidence="2" id="KW-1185">Reference proteome</keyword>
<organism evidence="1 2">
    <name type="scientific">Sphaerodactylus townsendi</name>
    <dbReference type="NCBI Taxonomy" id="933632"/>
    <lineage>
        <taxon>Eukaryota</taxon>
        <taxon>Metazoa</taxon>
        <taxon>Chordata</taxon>
        <taxon>Craniata</taxon>
        <taxon>Vertebrata</taxon>
        <taxon>Euteleostomi</taxon>
        <taxon>Lepidosauria</taxon>
        <taxon>Squamata</taxon>
        <taxon>Bifurcata</taxon>
        <taxon>Gekkota</taxon>
        <taxon>Sphaerodactylidae</taxon>
        <taxon>Sphaerodactylus</taxon>
    </lineage>
</organism>
<evidence type="ECO:0000313" key="1">
    <source>
        <dbReference type="EMBL" id="KAH8000791.1"/>
    </source>
</evidence>
<evidence type="ECO:0000313" key="2">
    <source>
        <dbReference type="Proteomes" id="UP000827872"/>
    </source>
</evidence>
<comment type="caution">
    <text evidence="1">The sequence shown here is derived from an EMBL/GenBank/DDBJ whole genome shotgun (WGS) entry which is preliminary data.</text>
</comment>
<dbReference type="EMBL" id="CM037618">
    <property type="protein sequence ID" value="KAH8000791.1"/>
    <property type="molecule type" value="Genomic_DNA"/>
</dbReference>
<gene>
    <name evidence="1" type="ORF">K3G42_028840</name>
</gene>
<sequence length="232" mass="26916">MILGVYGQRTATFLHVLCCLWAIFAIVGYLGLPQSARREKETTYGGHWKHLTFLNQVLQAMLFVLCVVIDFVHLCSPYHETLSALLVPVRDFIFSVFVFPVGLFVAVVFWGLYAYDRELVYPRELDEVNPIWLNHSMHTTILPLLFIELVICPHKYVHNANGILGLSVFTVTYLCWISWVHYMSGIWAYPVLEVLSMPGKLVFFSIAYGIVITFYFLGFLLTKRLWARRRRQ</sequence>
<accession>A0ACB8F797</accession>
<protein>
    <submittedName>
        <fullName evidence="1">Uncharacterized protein</fullName>
    </submittedName>
</protein>
<name>A0ACB8F797_9SAUR</name>